<reference evidence="3" key="1">
    <citation type="submission" date="2017-09" db="EMBL/GenBank/DDBJ databases">
        <title>Depth-based differentiation of microbial function through sediment-hosted aquifers and enrichment of novel symbionts in the deep terrestrial subsurface.</title>
        <authorList>
            <person name="Probst A.J."/>
            <person name="Ladd B."/>
            <person name="Jarett J.K."/>
            <person name="Geller-Mcgrath D.E."/>
            <person name="Sieber C.M.K."/>
            <person name="Emerson J.B."/>
            <person name="Anantharaman K."/>
            <person name="Thomas B.C."/>
            <person name="Malmstrom R."/>
            <person name="Stieglmeier M."/>
            <person name="Klingl A."/>
            <person name="Woyke T."/>
            <person name="Ryan C.M."/>
            <person name="Banfield J.F."/>
        </authorList>
    </citation>
    <scope>NUCLEOTIDE SEQUENCE [LARGE SCALE GENOMIC DNA]</scope>
</reference>
<dbReference type="Gene3D" id="3.40.50.150">
    <property type="entry name" value="Vaccinia Virus protein VP39"/>
    <property type="match status" value="1"/>
</dbReference>
<evidence type="ECO:0000313" key="3">
    <source>
        <dbReference type="Proteomes" id="UP000228770"/>
    </source>
</evidence>
<dbReference type="InterPro" id="IPR029063">
    <property type="entry name" value="SAM-dependent_MTases_sf"/>
</dbReference>
<protein>
    <recommendedName>
        <fullName evidence="1">Methyltransferase type 11 domain-containing protein</fullName>
    </recommendedName>
</protein>
<sequence>MNIVITLVLLCIGLVCMGQFLNWIDYKFIKNKYLKSEKFDLNICCGNTICEGVNADIVKRNVPRFILIKNIYNLPFKNKQFKKTICSHTLEHVDDPMKFFKELQRISEHVVILVPPLWDYGCMFNLNEHRWQFLTLKSKHINKLPVFFKLPLAETYQKKFGQSVKV</sequence>
<organism evidence="2 3">
    <name type="scientific">Candidatus Brennerbacteria bacterium CG_4_9_14_3_um_filter_43_9</name>
    <dbReference type="NCBI Taxonomy" id="1974522"/>
    <lineage>
        <taxon>Bacteria</taxon>
        <taxon>Candidatus Brenneribacteriota</taxon>
    </lineage>
</organism>
<gene>
    <name evidence="2" type="ORF">CO102_01225</name>
</gene>
<dbReference type="Pfam" id="PF08241">
    <property type="entry name" value="Methyltransf_11"/>
    <property type="match status" value="1"/>
</dbReference>
<dbReference type="AlphaFoldDB" id="A0A2M8C2P2"/>
<dbReference type="GO" id="GO:0008757">
    <property type="term" value="F:S-adenosylmethionine-dependent methyltransferase activity"/>
    <property type="evidence" value="ECO:0007669"/>
    <property type="project" value="InterPro"/>
</dbReference>
<dbReference type="SUPFAM" id="SSF53335">
    <property type="entry name" value="S-adenosyl-L-methionine-dependent methyltransferases"/>
    <property type="match status" value="1"/>
</dbReference>
<evidence type="ECO:0000259" key="1">
    <source>
        <dbReference type="Pfam" id="PF08241"/>
    </source>
</evidence>
<dbReference type="InterPro" id="IPR013216">
    <property type="entry name" value="Methyltransf_11"/>
</dbReference>
<comment type="caution">
    <text evidence="2">The sequence shown here is derived from an EMBL/GenBank/DDBJ whole genome shotgun (WGS) entry which is preliminary data.</text>
</comment>
<evidence type="ECO:0000313" key="2">
    <source>
        <dbReference type="EMBL" id="PJB50379.1"/>
    </source>
</evidence>
<dbReference type="EMBL" id="PFUA01000028">
    <property type="protein sequence ID" value="PJB50379.1"/>
    <property type="molecule type" value="Genomic_DNA"/>
</dbReference>
<name>A0A2M8C2P2_9BACT</name>
<accession>A0A2M8C2P2</accession>
<dbReference type="Proteomes" id="UP000228770">
    <property type="component" value="Unassembled WGS sequence"/>
</dbReference>
<proteinExistence type="predicted"/>
<feature type="domain" description="Methyltransferase type 11" evidence="1">
    <location>
        <begin position="66"/>
        <end position="106"/>
    </location>
</feature>